<evidence type="ECO:0000256" key="8">
    <source>
        <dbReference type="SAM" id="MobiDB-lite"/>
    </source>
</evidence>
<evidence type="ECO:0000313" key="10">
    <source>
        <dbReference type="EMBL" id="OMO89067.1"/>
    </source>
</evidence>
<feature type="compositionally biased region" description="Low complexity" evidence="8">
    <location>
        <begin position="9"/>
        <end position="32"/>
    </location>
</feature>
<keyword evidence="2" id="KW-0805">Transcription regulation</keyword>
<dbReference type="InterPro" id="IPR045277">
    <property type="entry name" value="DRE1A-I"/>
</dbReference>
<keyword evidence="4" id="KW-0010">Activator</keyword>
<accession>A0A1R3J2K7</accession>
<comment type="similarity">
    <text evidence="7">Belongs to the AP2/ERF transcription factor family. ERF subfamily.</text>
</comment>
<dbReference type="SUPFAM" id="SSF54171">
    <property type="entry name" value="DNA-binding domain"/>
    <property type="match status" value="1"/>
</dbReference>
<keyword evidence="5" id="KW-0804">Transcription</keyword>
<sequence length="256" mass="28298">MDCLELDNSSSSSSCCSSSCKPCSPDSESSSSVDQALMVPVSHKRKAGRKKFKETRHPVYRGVRQRKGNKWVCEVREPYKKSRIWLGTFTCPEMAARAYDVAALALRGKSAALNFPDSASILPRAMSCSPKDIQSAALAASEAFKTSTTAPIDIISSQSTSSRNIEFGCSSSQDHHKLIFVEPIDQNEEKKLVVNHFSKDDQNPTFMDEEAIFNMPGLLDSMAEGLLLAPPTMQSDVDWDQDDTSYCTTSIDLWEF</sequence>
<proteinExistence type="inferred from homology"/>
<evidence type="ECO:0000256" key="6">
    <source>
        <dbReference type="ARBA" id="ARBA00023242"/>
    </source>
</evidence>
<dbReference type="PRINTS" id="PR00367">
    <property type="entry name" value="ETHRSPELEMNT"/>
</dbReference>
<evidence type="ECO:0000313" key="11">
    <source>
        <dbReference type="Proteomes" id="UP000187203"/>
    </source>
</evidence>
<dbReference type="PROSITE" id="PS51032">
    <property type="entry name" value="AP2_ERF"/>
    <property type="match status" value="1"/>
</dbReference>
<dbReference type="InterPro" id="IPR001471">
    <property type="entry name" value="AP2/ERF_dom"/>
</dbReference>
<keyword evidence="3" id="KW-0238">DNA-binding</keyword>
<dbReference type="FunFam" id="3.30.730.10:FF:000001">
    <property type="entry name" value="Ethylene-responsive transcription factor 2"/>
    <property type="match status" value="1"/>
</dbReference>
<dbReference type="InterPro" id="IPR016177">
    <property type="entry name" value="DNA-bd_dom_sf"/>
</dbReference>
<dbReference type="PANTHER" id="PTHR31839:SF42">
    <property type="entry name" value="DEHYDRATION-RESPONSIVE ELEMENT-BINDING PROTEIN 1F"/>
    <property type="match status" value="1"/>
</dbReference>
<dbReference type="Pfam" id="PF00847">
    <property type="entry name" value="AP2"/>
    <property type="match status" value="1"/>
</dbReference>
<keyword evidence="11" id="KW-1185">Reference proteome</keyword>
<evidence type="ECO:0000256" key="3">
    <source>
        <dbReference type="ARBA" id="ARBA00023125"/>
    </source>
</evidence>
<dbReference type="AlphaFoldDB" id="A0A1R3J2K7"/>
<dbReference type="CDD" id="cd00018">
    <property type="entry name" value="AP2"/>
    <property type="match status" value="1"/>
</dbReference>
<dbReference type="GO" id="GO:0005634">
    <property type="term" value="C:nucleus"/>
    <property type="evidence" value="ECO:0007669"/>
    <property type="project" value="UniProtKB-SubCell"/>
</dbReference>
<evidence type="ECO:0000256" key="7">
    <source>
        <dbReference type="ARBA" id="ARBA00024343"/>
    </source>
</evidence>
<dbReference type="EMBL" id="AWUE01016907">
    <property type="protein sequence ID" value="OMO89067.1"/>
    <property type="molecule type" value="Genomic_DNA"/>
</dbReference>
<evidence type="ECO:0000259" key="9">
    <source>
        <dbReference type="PROSITE" id="PS51032"/>
    </source>
</evidence>
<organism evidence="10 11">
    <name type="scientific">Corchorus olitorius</name>
    <dbReference type="NCBI Taxonomy" id="93759"/>
    <lineage>
        <taxon>Eukaryota</taxon>
        <taxon>Viridiplantae</taxon>
        <taxon>Streptophyta</taxon>
        <taxon>Embryophyta</taxon>
        <taxon>Tracheophyta</taxon>
        <taxon>Spermatophyta</taxon>
        <taxon>Magnoliopsida</taxon>
        <taxon>eudicotyledons</taxon>
        <taxon>Gunneridae</taxon>
        <taxon>Pentapetalae</taxon>
        <taxon>rosids</taxon>
        <taxon>malvids</taxon>
        <taxon>Malvales</taxon>
        <taxon>Malvaceae</taxon>
        <taxon>Grewioideae</taxon>
        <taxon>Apeibeae</taxon>
        <taxon>Corchorus</taxon>
    </lineage>
</organism>
<dbReference type="Proteomes" id="UP000187203">
    <property type="component" value="Unassembled WGS sequence"/>
</dbReference>
<feature type="region of interest" description="Disordered" evidence="8">
    <location>
        <begin position="1"/>
        <end position="53"/>
    </location>
</feature>
<evidence type="ECO:0000256" key="5">
    <source>
        <dbReference type="ARBA" id="ARBA00023163"/>
    </source>
</evidence>
<feature type="compositionally biased region" description="Basic residues" evidence="8">
    <location>
        <begin position="42"/>
        <end position="53"/>
    </location>
</feature>
<dbReference type="PANTHER" id="PTHR31839">
    <property type="entry name" value="DEHYDRATION-RESPONSIVE ELEMENT-BINDING PROTEIN 1D"/>
    <property type="match status" value="1"/>
</dbReference>
<comment type="caution">
    <text evidence="10">The sequence shown here is derived from an EMBL/GenBank/DDBJ whole genome shotgun (WGS) entry which is preliminary data.</text>
</comment>
<evidence type="ECO:0000256" key="1">
    <source>
        <dbReference type="ARBA" id="ARBA00004123"/>
    </source>
</evidence>
<gene>
    <name evidence="10" type="ORF">COLO4_19961</name>
</gene>
<dbReference type="STRING" id="93759.A0A1R3J2K7"/>
<evidence type="ECO:0000256" key="2">
    <source>
        <dbReference type="ARBA" id="ARBA00023015"/>
    </source>
</evidence>
<evidence type="ECO:0000256" key="4">
    <source>
        <dbReference type="ARBA" id="ARBA00023159"/>
    </source>
</evidence>
<protein>
    <recommendedName>
        <fullName evidence="9">AP2/ERF domain-containing protein</fullName>
    </recommendedName>
</protein>
<comment type="subcellular location">
    <subcellularLocation>
        <location evidence="1">Nucleus</location>
    </subcellularLocation>
</comment>
<dbReference type="OrthoDB" id="676764at2759"/>
<keyword evidence="6" id="KW-0539">Nucleus</keyword>
<dbReference type="InterPro" id="IPR036955">
    <property type="entry name" value="AP2/ERF_dom_sf"/>
</dbReference>
<dbReference type="SMART" id="SM00380">
    <property type="entry name" value="AP2"/>
    <property type="match status" value="1"/>
</dbReference>
<name>A0A1R3J2K7_9ROSI</name>
<dbReference type="GO" id="GO:0003677">
    <property type="term" value="F:DNA binding"/>
    <property type="evidence" value="ECO:0007669"/>
    <property type="project" value="UniProtKB-KW"/>
</dbReference>
<dbReference type="Gene3D" id="3.30.730.10">
    <property type="entry name" value="AP2/ERF domain"/>
    <property type="match status" value="1"/>
</dbReference>
<reference evidence="11" key="1">
    <citation type="submission" date="2013-09" db="EMBL/GenBank/DDBJ databases">
        <title>Corchorus olitorius genome sequencing.</title>
        <authorList>
            <person name="Alam M."/>
            <person name="Haque M.S."/>
            <person name="Islam M.S."/>
            <person name="Emdad E.M."/>
            <person name="Islam M.M."/>
            <person name="Ahmed B."/>
            <person name="Halim A."/>
            <person name="Hossen Q.M.M."/>
            <person name="Hossain M.Z."/>
            <person name="Ahmed R."/>
            <person name="Khan M.M."/>
            <person name="Islam R."/>
            <person name="Rashid M.M."/>
            <person name="Khan S.A."/>
            <person name="Rahman M.S."/>
            <person name="Alam M."/>
            <person name="Yahiya A.S."/>
            <person name="Khan M.S."/>
            <person name="Azam M.S."/>
            <person name="Haque T."/>
            <person name="Lashkar M.Z.H."/>
            <person name="Akhand A.I."/>
            <person name="Morshed G."/>
            <person name="Roy S."/>
            <person name="Uddin K.S."/>
            <person name="Rabeya T."/>
            <person name="Hossain A.S."/>
            <person name="Chowdhury A."/>
            <person name="Snigdha A.R."/>
            <person name="Mortoza M.S."/>
            <person name="Matin S.A."/>
            <person name="Hoque S.M.E."/>
            <person name="Islam M.K."/>
            <person name="Roy D.K."/>
            <person name="Haider R."/>
            <person name="Moosa M.M."/>
            <person name="Elias S.M."/>
            <person name="Hasan A.M."/>
            <person name="Jahan S."/>
            <person name="Shafiuddin M."/>
            <person name="Mahmood N."/>
            <person name="Shommy N.S."/>
        </authorList>
    </citation>
    <scope>NUCLEOTIDE SEQUENCE [LARGE SCALE GENOMIC DNA]</scope>
    <source>
        <strain evidence="11">cv. O-4</strain>
    </source>
</reference>
<feature type="domain" description="AP2/ERF" evidence="9">
    <location>
        <begin position="59"/>
        <end position="116"/>
    </location>
</feature>
<dbReference type="GO" id="GO:0003700">
    <property type="term" value="F:DNA-binding transcription factor activity"/>
    <property type="evidence" value="ECO:0007669"/>
    <property type="project" value="InterPro"/>
</dbReference>